<organism evidence="2 3">
    <name type="scientific">Verticiella sediminum</name>
    <dbReference type="NCBI Taxonomy" id="1247510"/>
    <lineage>
        <taxon>Bacteria</taxon>
        <taxon>Pseudomonadati</taxon>
        <taxon>Pseudomonadota</taxon>
        <taxon>Betaproteobacteria</taxon>
        <taxon>Burkholderiales</taxon>
        <taxon>Alcaligenaceae</taxon>
        <taxon>Verticiella</taxon>
    </lineage>
</organism>
<feature type="signal peptide" evidence="1">
    <location>
        <begin position="1"/>
        <end position="19"/>
    </location>
</feature>
<dbReference type="RefSeq" id="WP_143948449.1">
    <property type="nucleotide sequence ID" value="NZ_BAABMB010000001.1"/>
</dbReference>
<evidence type="ECO:0000313" key="3">
    <source>
        <dbReference type="Proteomes" id="UP000318405"/>
    </source>
</evidence>
<comment type="caution">
    <text evidence="2">The sequence shown here is derived from an EMBL/GenBank/DDBJ whole genome shotgun (WGS) entry which is preliminary data.</text>
</comment>
<dbReference type="PROSITE" id="PS51257">
    <property type="entry name" value="PROKAR_LIPOPROTEIN"/>
    <property type="match status" value="1"/>
</dbReference>
<feature type="chain" id="PRO_5022019514" description="Lipoprotein" evidence="1">
    <location>
        <begin position="20"/>
        <end position="85"/>
    </location>
</feature>
<evidence type="ECO:0000256" key="1">
    <source>
        <dbReference type="SAM" id="SignalP"/>
    </source>
</evidence>
<dbReference type="OrthoDB" id="8859595at2"/>
<gene>
    <name evidence="2" type="ORF">FOZ76_11710</name>
</gene>
<sequence length="85" mass="9133">MIRIAIACGALALAGCAAAPTVRTVTVEVPVPVPCRIEKVERPTWAMDALPAGARLYETVRAALVEIEQRQGYEARLEAALLTCR</sequence>
<dbReference type="AlphaFoldDB" id="A0A556APL1"/>
<reference evidence="2 3" key="1">
    <citation type="submission" date="2019-07" db="EMBL/GenBank/DDBJ databases">
        <title>Qingshengfaniella alkalisoli gen. nov., sp. nov., isolated from saline soil.</title>
        <authorList>
            <person name="Xu L."/>
            <person name="Huang X.-X."/>
            <person name="Sun J.-Q."/>
        </authorList>
    </citation>
    <scope>NUCLEOTIDE SEQUENCE [LARGE SCALE GENOMIC DNA]</scope>
    <source>
        <strain evidence="2 3">DSM 27279</strain>
    </source>
</reference>
<keyword evidence="1" id="KW-0732">Signal</keyword>
<name>A0A556APL1_9BURK</name>
<proteinExistence type="predicted"/>
<dbReference type="EMBL" id="VLTJ01000023">
    <property type="protein sequence ID" value="TSH94803.1"/>
    <property type="molecule type" value="Genomic_DNA"/>
</dbReference>
<keyword evidence="3" id="KW-1185">Reference proteome</keyword>
<dbReference type="Proteomes" id="UP000318405">
    <property type="component" value="Unassembled WGS sequence"/>
</dbReference>
<evidence type="ECO:0008006" key="4">
    <source>
        <dbReference type="Google" id="ProtNLM"/>
    </source>
</evidence>
<accession>A0A556APL1</accession>
<evidence type="ECO:0000313" key="2">
    <source>
        <dbReference type="EMBL" id="TSH94803.1"/>
    </source>
</evidence>
<protein>
    <recommendedName>
        <fullName evidence="4">Lipoprotein</fullName>
    </recommendedName>
</protein>